<accession>L5M079</accession>
<feature type="region of interest" description="Disordered" evidence="1">
    <location>
        <begin position="1"/>
        <end position="41"/>
    </location>
</feature>
<feature type="compositionally biased region" description="Polar residues" evidence="1">
    <location>
        <begin position="10"/>
        <end position="24"/>
    </location>
</feature>
<feature type="compositionally biased region" description="Basic and acidic residues" evidence="1">
    <location>
        <begin position="75"/>
        <end position="86"/>
    </location>
</feature>
<reference evidence="3" key="1">
    <citation type="journal article" date="2013" name="Science">
        <title>Comparative analysis of bat genomes provides insight into the evolution of flight and immunity.</title>
        <authorList>
            <person name="Zhang G."/>
            <person name="Cowled C."/>
            <person name="Shi Z."/>
            <person name="Huang Z."/>
            <person name="Bishop-Lilly K.A."/>
            <person name="Fang X."/>
            <person name="Wynne J.W."/>
            <person name="Xiong Z."/>
            <person name="Baker M.L."/>
            <person name="Zhao W."/>
            <person name="Tachedjian M."/>
            <person name="Zhu Y."/>
            <person name="Zhou P."/>
            <person name="Jiang X."/>
            <person name="Ng J."/>
            <person name="Yang L."/>
            <person name="Wu L."/>
            <person name="Xiao J."/>
            <person name="Feng Y."/>
            <person name="Chen Y."/>
            <person name="Sun X."/>
            <person name="Zhang Y."/>
            <person name="Marsh G.A."/>
            <person name="Crameri G."/>
            <person name="Broder C.C."/>
            <person name="Frey K.G."/>
            <person name="Wang L.F."/>
            <person name="Wang J."/>
        </authorList>
    </citation>
    <scope>NUCLEOTIDE SEQUENCE [LARGE SCALE GENOMIC DNA]</scope>
</reference>
<gene>
    <name evidence="2" type="ORF">MDA_GLEAN10023581</name>
</gene>
<proteinExistence type="predicted"/>
<evidence type="ECO:0000313" key="2">
    <source>
        <dbReference type="EMBL" id="ELK31766.1"/>
    </source>
</evidence>
<organism evidence="2 3">
    <name type="scientific">Myotis davidii</name>
    <name type="common">David's myotis</name>
    <dbReference type="NCBI Taxonomy" id="225400"/>
    <lineage>
        <taxon>Eukaryota</taxon>
        <taxon>Metazoa</taxon>
        <taxon>Chordata</taxon>
        <taxon>Craniata</taxon>
        <taxon>Vertebrata</taxon>
        <taxon>Euteleostomi</taxon>
        <taxon>Mammalia</taxon>
        <taxon>Eutheria</taxon>
        <taxon>Laurasiatheria</taxon>
        <taxon>Chiroptera</taxon>
        <taxon>Yangochiroptera</taxon>
        <taxon>Vespertilionidae</taxon>
        <taxon>Myotis</taxon>
    </lineage>
</organism>
<sequence>MGEAEPDAQVSCSGLLSLDGTTRAGSPRARGERRGTATITLSISPSFRAPFLQSSDALRVKTRPASQPHRRRPKERRDSDRRLGTP</sequence>
<feature type="region of interest" description="Disordered" evidence="1">
    <location>
        <begin position="54"/>
        <end position="86"/>
    </location>
</feature>
<dbReference type="Proteomes" id="UP000010556">
    <property type="component" value="Unassembled WGS sequence"/>
</dbReference>
<dbReference type="EMBL" id="KB105949">
    <property type="protein sequence ID" value="ELK31766.1"/>
    <property type="molecule type" value="Genomic_DNA"/>
</dbReference>
<evidence type="ECO:0000256" key="1">
    <source>
        <dbReference type="SAM" id="MobiDB-lite"/>
    </source>
</evidence>
<name>L5M079_MYODS</name>
<evidence type="ECO:0000313" key="3">
    <source>
        <dbReference type="Proteomes" id="UP000010556"/>
    </source>
</evidence>
<keyword evidence="3" id="KW-1185">Reference proteome</keyword>
<protein>
    <submittedName>
        <fullName evidence="2">Uncharacterized protein</fullName>
    </submittedName>
</protein>
<dbReference type="AlphaFoldDB" id="L5M079"/>